<dbReference type="InterPro" id="IPR013783">
    <property type="entry name" value="Ig-like_fold"/>
</dbReference>
<name>A0A674J0Z4_9SAUR</name>
<dbReference type="SMART" id="SM00409">
    <property type="entry name" value="IG"/>
    <property type="match status" value="1"/>
</dbReference>
<dbReference type="PANTHER" id="PTHR19367:SF18">
    <property type="entry name" value="T CELL RECEPTOR ALPHA VARIABLE 16"/>
    <property type="match status" value="1"/>
</dbReference>
<dbReference type="Ensembl" id="ENSTMTT00000013657.1">
    <property type="protein sequence ID" value="ENSTMTP00000013204.1"/>
    <property type="gene ID" value="ENSTMTG00000009543.1"/>
</dbReference>
<dbReference type="SUPFAM" id="SSF48726">
    <property type="entry name" value="Immunoglobulin"/>
    <property type="match status" value="1"/>
</dbReference>
<dbReference type="InterPro" id="IPR003599">
    <property type="entry name" value="Ig_sub"/>
</dbReference>
<reference evidence="7" key="1">
    <citation type="submission" date="2025-08" db="UniProtKB">
        <authorList>
            <consortium name="Ensembl"/>
        </authorList>
    </citation>
    <scope>IDENTIFICATION</scope>
</reference>
<evidence type="ECO:0000313" key="8">
    <source>
        <dbReference type="Proteomes" id="UP000472274"/>
    </source>
</evidence>
<keyword evidence="3" id="KW-0675">Receptor</keyword>
<dbReference type="InParanoid" id="A0A674J0Z4"/>
<keyword evidence="5" id="KW-0391">Immunity</keyword>
<evidence type="ECO:0000313" key="7">
    <source>
        <dbReference type="Ensembl" id="ENSTMTP00000013204.1"/>
    </source>
</evidence>
<evidence type="ECO:0000256" key="2">
    <source>
        <dbReference type="ARBA" id="ARBA00023130"/>
    </source>
</evidence>
<evidence type="ECO:0000256" key="5">
    <source>
        <dbReference type="ARBA" id="ARBA00043266"/>
    </source>
</evidence>
<dbReference type="GO" id="GO:0042101">
    <property type="term" value="C:T cell receptor complex"/>
    <property type="evidence" value="ECO:0007669"/>
    <property type="project" value="UniProtKB-KW"/>
</dbReference>
<accession>A0A674J0Z4</accession>
<evidence type="ECO:0000256" key="3">
    <source>
        <dbReference type="ARBA" id="ARBA00023170"/>
    </source>
</evidence>
<dbReference type="InterPro" id="IPR051287">
    <property type="entry name" value="TCR_variable_region"/>
</dbReference>
<dbReference type="AlphaFoldDB" id="A0A674J0Z4"/>
<dbReference type="Gene3D" id="2.60.40.10">
    <property type="entry name" value="Immunoglobulins"/>
    <property type="match status" value="1"/>
</dbReference>
<evidence type="ECO:0000256" key="1">
    <source>
        <dbReference type="ARBA" id="ARBA00022729"/>
    </source>
</evidence>
<sequence length="248" mass="27899">MQPYPLLTSLSLKQEPLLLTIPAVLGESIQSNKPEVSSGEGDNVTLSCSYNTSYSDVYLYWYRQFPGQGPQYSNAEQNGVGRRFSAEFRKSSKFFSLTIKELEPTDSAMYFCALWGDTVRRLIGSPPVSCVCYAFPEPLPLLLGCSRINLSQSLREVAFKFFSQRPLSLSGCRCLSTMETRFIFSLWVFSQLGNRALGFWKKRHGIRLPTPILPRTRTLILTLTRIRTSLLSLTLIFALTLIGLKLGA</sequence>
<protein>
    <recommendedName>
        <fullName evidence="6">Ig-like domain-containing protein</fullName>
    </recommendedName>
</protein>
<organism evidence="7 8">
    <name type="scientific">Terrapene triunguis</name>
    <name type="common">Three-toed box turtle</name>
    <dbReference type="NCBI Taxonomy" id="2587831"/>
    <lineage>
        <taxon>Eukaryota</taxon>
        <taxon>Metazoa</taxon>
        <taxon>Chordata</taxon>
        <taxon>Craniata</taxon>
        <taxon>Vertebrata</taxon>
        <taxon>Euteleostomi</taxon>
        <taxon>Archelosauria</taxon>
        <taxon>Testudinata</taxon>
        <taxon>Testudines</taxon>
        <taxon>Cryptodira</taxon>
        <taxon>Durocryptodira</taxon>
        <taxon>Testudinoidea</taxon>
        <taxon>Emydidae</taxon>
        <taxon>Terrapene</taxon>
    </lineage>
</organism>
<dbReference type="GO" id="GO:0002250">
    <property type="term" value="P:adaptive immune response"/>
    <property type="evidence" value="ECO:0007669"/>
    <property type="project" value="UniProtKB-KW"/>
</dbReference>
<dbReference type="SMART" id="SM00406">
    <property type="entry name" value="IGv"/>
    <property type="match status" value="1"/>
</dbReference>
<dbReference type="Pfam" id="PF07686">
    <property type="entry name" value="V-set"/>
    <property type="match status" value="1"/>
</dbReference>
<dbReference type="InterPro" id="IPR013106">
    <property type="entry name" value="Ig_V-set"/>
</dbReference>
<proteinExistence type="predicted"/>
<keyword evidence="5" id="KW-1279">T cell receptor</keyword>
<keyword evidence="8" id="KW-1185">Reference proteome</keyword>
<dbReference type="InterPro" id="IPR036179">
    <property type="entry name" value="Ig-like_dom_sf"/>
</dbReference>
<evidence type="ECO:0000256" key="4">
    <source>
        <dbReference type="ARBA" id="ARBA00023319"/>
    </source>
</evidence>
<feature type="domain" description="Ig-like" evidence="6">
    <location>
        <begin position="16"/>
        <end position="112"/>
    </location>
</feature>
<dbReference type="PANTHER" id="PTHR19367">
    <property type="entry name" value="T-CELL RECEPTOR ALPHA CHAIN V REGION"/>
    <property type="match status" value="1"/>
</dbReference>
<keyword evidence="2" id="KW-1064">Adaptive immunity</keyword>
<dbReference type="GeneTree" id="ENSGT00830000128446"/>
<dbReference type="Proteomes" id="UP000472274">
    <property type="component" value="Unplaced"/>
</dbReference>
<keyword evidence="4" id="KW-0393">Immunoglobulin domain</keyword>
<dbReference type="PROSITE" id="PS50835">
    <property type="entry name" value="IG_LIKE"/>
    <property type="match status" value="1"/>
</dbReference>
<evidence type="ECO:0000259" key="6">
    <source>
        <dbReference type="PROSITE" id="PS50835"/>
    </source>
</evidence>
<dbReference type="InterPro" id="IPR007110">
    <property type="entry name" value="Ig-like_dom"/>
</dbReference>
<reference evidence="7" key="2">
    <citation type="submission" date="2025-09" db="UniProtKB">
        <authorList>
            <consortium name="Ensembl"/>
        </authorList>
    </citation>
    <scope>IDENTIFICATION</scope>
</reference>
<keyword evidence="1" id="KW-0732">Signal</keyword>